<organism evidence="2 3">
    <name type="scientific">Kwoniella shivajii</name>
    <dbReference type="NCBI Taxonomy" id="564305"/>
    <lineage>
        <taxon>Eukaryota</taxon>
        <taxon>Fungi</taxon>
        <taxon>Dikarya</taxon>
        <taxon>Basidiomycota</taxon>
        <taxon>Agaricomycotina</taxon>
        <taxon>Tremellomycetes</taxon>
        <taxon>Tremellales</taxon>
        <taxon>Cryptococcaceae</taxon>
        <taxon>Kwoniella</taxon>
    </lineage>
</organism>
<accession>A0ABZ1CNM5</accession>
<dbReference type="Proteomes" id="UP001329825">
    <property type="component" value="Chromosome 1"/>
</dbReference>
<evidence type="ECO:0000313" key="3">
    <source>
        <dbReference type="Proteomes" id="UP001329825"/>
    </source>
</evidence>
<dbReference type="RefSeq" id="XP_062787888.1">
    <property type="nucleotide sequence ID" value="XM_062931837.1"/>
</dbReference>
<dbReference type="SUPFAM" id="SSF55729">
    <property type="entry name" value="Acyl-CoA N-acyltransferases (Nat)"/>
    <property type="match status" value="1"/>
</dbReference>
<dbReference type="PROSITE" id="PS51186">
    <property type="entry name" value="GNAT"/>
    <property type="match status" value="1"/>
</dbReference>
<dbReference type="EMBL" id="CP141881">
    <property type="protein sequence ID" value="WRT63148.1"/>
    <property type="molecule type" value="Genomic_DNA"/>
</dbReference>
<dbReference type="CDD" id="cd04301">
    <property type="entry name" value="NAT_SF"/>
    <property type="match status" value="1"/>
</dbReference>
<dbReference type="Gene3D" id="3.40.630.30">
    <property type="match status" value="1"/>
</dbReference>
<keyword evidence="3" id="KW-1185">Reference proteome</keyword>
<dbReference type="PANTHER" id="PTHR43792:SF16">
    <property type="entry name" value="N-ACETYLTRANSFERASE DOMAIN-CONTAINING PROTEIN"/>
    <property type="match status" value="1"/>
</dbReference>
<dbReference type="InterPro" id="IPR016181">
    <property type="entry name" value="Acyl_CoA_acyltransferase"/>
</dbReference>
<proteinExistence type="predicted"/>
<reference evidence="2 3" key="1">
    <citation type="submission" date="2024-01" db="EMBL/GenBank/DDBJ databases">
        <title>Comparative genomics of Cryptococcus and Kwoniella reveals pathogenesis evolution and contrasting modes of karyotype evolution via chromosome fusion or intercentromeric recombination.</title>
        <authorList>
            <person name="Coelho M.A."/>
            <person name="David-Palma M."/>
            <person name="Shea T."/>
            <person name="Bowers K."/>
            <person name="McGinley-Smith S."/>
            <person name="Mohammad A.W."/>
            <person name="Gnirke A."/>
            <person name="Yurkov A.M."/>
            <person name="Nowrousian M."/>
            <person name="Sun S."/>
            <person name="Cuomo C.A."/>
            <person name="Heitman J."/>
        </authorList>
    </citation>
    <scope>NUCLEOTIDE SEQUENCE [LARGE SCALE GENOMIC DNA]</scope>
    <source>
        <strain evidence="2">CBS 11374</strain>
    </source>
</reference>
<dbReference type="PANTHER" id="PTHR43792">
    <property type="entry name" value="GNAT FAMILY, PUTATIVE (AFU_ORTHOLOGUE AFUA_3G00765)-RELATED-RELATED"/>
    <property type="match status" value="1"/>
</dbReference>
<dbReference type="InterPro" id="IPR051531">
    <property type="entry name" value="N-acetyltransferase"/>
</dbReference>
<dbReference type="InterPro" id="IPR000182">
    <property type="entry name" value="GNAT_dom"/>
</dbReference>
<gene>
    <name evidence="2" type="ORF">IL334_000051</name>
</gene>
<dbReference type="Pfam" id="PF13302">
    <property type="entry name" value="Acetyltransf_3"/>
    <property type="match status" value="1"/>
</dbReference>
<dbReference type="GeneID" id="87952182"/>
<name>A0ABZ1CNM5_9TREE</name>
<evidence type="ECO:0000259" key="1">
    <source>
        <dbReference type="PROSITE" id="PS51186"/>
    </source>
</evidence>
<feature type="domain" description="N-acetyltransferase" evidence="1">
    <location>
        <begin position="74"/>
        <end position="221"/>
    </location>
</feature>
<evidence type="ECO:0000313" key="2">
    <source>
        <dbReference type="EMBL" id="WRT63148.1"/>
    </source>
</evidence>
<sequence length="221" mass="24860">MTNSDLSEEQKNARCPIKYSEEDGLYIPLPSFPEYRLTPWKEEDVEHMIELYSQPNVGKWSHSRPFPYTREYASTILPEFEKHKKYLSLLKASLPNPPNLADYPSGKAGPLGALREVSTGKVIGGMNVKLSIFSPGDWDMSYNLHDGFAGKGIGTEMIKRGVDLARWLGINRIIAFTEQGNYGSNAVLRKSGFNLHSEHMVDWPEAKGGGKRAAYAWDQHL</sequence>
<protein>
    <recommendedName>
        <fullName evidence="1">N-acetyltransferase domain-containing protein</fullName>
    </recommendedName>
</protein>